<feature type="region of interest" description="Disordered" evidence="1">
    <location>
        <begin position="97"/>
        <end position="137"/>
    </location>
</feature>
<feature type="compositionally biased region" description="Polar residues" evidence="1">
    <location>
        <begin position="23"/>
        <end position="33"/>
    </location>
</feature>
<protein>
    <submittedName>
        <fullName evidence="3">Seed biotin-containing protein SBP65-like isoform X2</fullName>
    </submittedName>
</protein>
<dbReference type="PANTHER" id="PTHR47877">
    <property type="entry name" value="LATE EMBRYOGENESIS ABUNDANT DOMAIN-CONTAINING PROTEIN / LEA DOMAIN-CONTAINING PROTEIN"/>
    <property type="match status" value="1"/>
</dbReference>
<evidence type="ECO:0000313" key="2">
    <source>
        <dbReference type="Proteomes" id="UP001515500"/>
    </source>
</evidence>
<proteinExistence type="predicted"/>
<feature type="compositionally biased region" description="Acidic residues" evidence="1">
    <location>
        <begin position="103"/>
        <end position="121"/>
    </location>
</feature>
<dbReference type="GO" id="GO:0009631">
    <property type="term" value="P:cold acclimation"/>
    <property type="evidence" value="ECO:0007669"/>
    <property type="project" value="TreeGrafter"/>
</dbReference>
<evidence type="ECO:0000313" key="3">
    <source>
        <dbReference type="RefSeq" id="XP_039143777.1"/>
    </source>
</evidence>
<dbReference type="AlphaFoldDB" id="A0AB40CWM8"/>
<dbReference type="PANTHER" id="PTHR47877:SF3">
    <property type="entry name" value="LATE EMBRYOGENESIS ABUNDANT DOMAIN-CONTAINING PROTEIN _ LEA DOMAIN-CONTAINING PROTEIN"/>
    <property type="match status" value="1"/>
</dbReference>
<feature type="compositionally biased region" description="Basic and acidic residues" evidence="1">
    <location>
        <begin position="36"/>
        <end position="60"/>
    </location>
</feature>
<keyword evidence="2" id="KW-1185">Reference proteome</keyword>
<gene>
    <name evidence="3" type="primary">LOC120280877</name>
</gene>
<reference evidence="3" key="1">
    <citation type="submission" date="2025-08" db="UniProtKB">
        <authorList>
            <consortium name="RefSeq"/>
        </authorList>
    </citation>
    <scope>IDENTIFICATION</scope>
</reference>
<organism evidence="2 3">
    <name type="scientific">Dioscorea cayennensis subsp. rotundata</name>
    <name type="common">White Guinea yam</name>
    <name type="synonym">Dioscorea rotundata</name>
    <dbReference type="NCBI Taxonomy" id="55577"/>
    <lineage>
        <taxon>Eukaryota</taxon>
        <taxon>Viridiplantae</taxon>
        <taxon>Streptophyta</taxon>
        <taxon>Embryophyta</taxon>
        <taxon>Tracheophyta</taxon>
        <taxon>Spermatophyta</taxon>
        <taxon>Magnoliopsida</taxon>
        <taxon>Liliopsida</taxon>
        <taxon>Dioscoreales</taxon>
        <taxon>Dioscoreaceae</taxon>
        <taxon>Dioscorea</taxon>
    </lineage>
</organism>
<dbReference type="RefSeq" id="XP_039143777.1">
    <property type="nucleotide sequence ID" value="XM_039287843.1"/>
</dbReference>
<name>A0AB40CWM8_DIOCR</name>
<dbReference type="GO" id="GO:0005829">
    <property type="term" value="C:cytosol"/>
    <property type="evidence" value="ECO:0007669"/>
    <property type="project" value="TreeGrafter"/>
</dbReference>
<accession>A0AB40CWM8</accession>
<dbReference type="GeneID" id="120280877"/>
<feature type="region of interest" description="Disordered" evidence="1">
    <location>
        <begin position="1"/>
        <end position="62"/>
    </location>
</feature>
<evidence type="ECO:0000256" key="1">
    <source>
        <dbReference type="SAM" id="MobiDB-lite"/>
    </source>
</evidence>
<dbReference type="Proteomes" id="UP001515500">
    <property type="component" value="Chromosome 17"/>
</dbReference>
<sequence length="173" mass="19257">MASHQQEEKKKKKELTPEEISQYRATAQQNSLDSIRAAEERYAKAKESGHSALRETKEAVTHGVGAAKDFAVEKTKEGYHAAKDVAVKTVEKAKDFVYHDKGEEEEEEEQEKLGEQDDDQVEEQKNHHGYEQSGTGTSSVLVGILGAVGESLMEIAQTAKEIVMGRDPEIRKE</sequence>